<reference evidence="6 7" key="1">
    <citation type="submission" date="2010-07" db="EMBL/GenBank/DDBJ databases">
        <title>The draft genome of Paenibacillus curdlanolyticus YK9.</title>
        <authorList>
            <consortium name="US DOE Joint Genome Institute (JGI-PGF)"/>
            <person name="Lucas S."/>
            <person name="Copeland A."/>
            <person name="Lapidus A."/>
            <person name="Cheng J.-F."/>
            <person name="Bruce D."/>
            <person name="Goodwin L."/>
            <person name="Pitluck S."/>
            <person name="Land M.L."/>
            <person name="Hauser L."/>
            <person name="Chang Y.-J."/>
            <person name="Jeffries C."/>
            <person name="Anderson I.J."/>
            <person name="Johnson E."/>
            <person name="Loganathan U."/>
            <person name="Mulhopadhyay B."/>
            <person name="Kyrpides N."/>
            <person name="Woyke T.J."/>
        </authorList>
    </citation>
    <scope>NUCLEOTIDE SEQUENCE [LARGE SCALE GENOMIC DNA]</scope>
    <source>
        <strain evidence="6 7">YK9</strain>
    </source>
</reference>
<evidence type="ECO:0000313" key="6">
    <source>
        <dbReference type="EMBL" id="EFM12468.1"/>
    </source>
</evidence>
<dbReference type="InterPro" id="IPR025996">
    <property type="entry name" value="MT1864/Rv1816-like_C"/>
</dbReference>
<evidence type="ECO:0000256" key="2">
    <source>
        <dbReference type="ARBA" id="ARBA00023125"/>
    </source>
</evidence>
<dbReference type="PROSITE" id="PS50977">
    <property type="entry name" value="HTH_TETR_2"/>
    <property type="match status" value="1"/>
</dbReference>
<keyword evidence="7" id="KW-1185">Reference proteome</keyword>
<keyword evidence="2 4" id="KW-0238">DNA-binding</keyword>
<protein>
    <submittedName>
        <fullName evidence="6">Transcriptional regulator, TetR family</fullName>
    </submittedName>
</protein>
<evidence type="ECO:0000313" key="7">
    <source>
        <dbReference type="Proteomes" id="UP000005387"/>
    </source>
</evidence>
<dbReference type="Proteomes" id="UP000005387">
    <property type="component" value="Unassembled WGS sequence"/>
</dbReference>
<feature type="DNA-binding region" description="H-T-H motif" evidence="4">
    <location>
        <begin position="29"/>
        <end position="48"/>
    </location>
</feature>
<dbReference type="STRING" id="717606.PaecuDRAFT_1148"/>
<dbReference type="InterPro" id="IPR036271">
    <property type="entry name" value="Tet_transcr_reg_TetR-rel_C_sf"/>
</dbReference>
<keyword evidence="3" id="KW-0804">Transcription</keyword>
<dbReference type="OrthoDB" id="71867at2"/>
<evidence type="ECO:0000256" key="4">
    <source>
        <dbReference type="PROSITE-ProRule" id="PRU00335"/>
    </source>
</evidence>
<dbReference type="eggNOG" id="COG1309">
    <property type="taxonomic scope" value="Bacteria"/>
</dbReference>
<feature type="domain" description="HTH tetR-type" evidence="5">
    <location>
        <begin position="6"/>
        <end position="66"/>
    </location>
</feature>
<evidence type="ECO:0000256" key="3">
    <source>
        <dbReference type="ARBA" id="ARBA00023163"/>
    </source>
</evidence>
<dbReference type="RefSeq" id="WP_006037163.1">
    <property type="nucleotide sequence ID" value="NZ_AEDD01000002.1"/>
</dbReference>
<accession>E0I676</accession>
<dbReference type="Gene3D" id="1.10.357.10">
    <property type="entry name" value="Tetracycline Repressor, domain 2"/>
    <property type="match status" value="1"/>
</dbReference>
<name>E0I676_9BACL</name>
<evidence type="ECO:0000259" key="5">
    <source>
        <dbReference type="PROSITE" id="PS50977"/>
    </source>
</evidence>
<dbReference type="EMBL" id="AEDD01000002">
    <property type="protein sequence ID" value="EFM12468.1"/>
    <property type="molecule type" value="Genomic_DNA"/>
</dbReference>
<dbReference type="SUPFAM" id="SSF46689">
    <property type="entry name" value="Homeodomain-like"/>
    <property type="match status" value="1"/>
</dbReference>
<dbReference type="GO" id="GO:0003677">
    <property type="term" value="F:DNA binding"/>
    <property type="evidence" value="ECO:0007669"/>
    <property type="project" value="UniProtKB-UniRule"/>
</dbReference>
<dbReference type="InterPro" id="IPR001647">
    <property type="entry name" value="HTH_TetR"/>
</dbReference>
<dbReference type="Gene3D" id="1.10.10.60">
    <property type="entry name" value="Homeodomain-like"/>
    <property type="match status" value="1"/>
</dbReference>
<proteinExistence type="predicted"/>
<dbReference type="InterPro" id="IPR009057">
    <property type="entry name" value="Homeodomain-like_sf"/>
</dbReference>
<dbReference type="SUPFAM" id="SSF48498">
    <property type="entry name" value="Tetracyclin repressor-like, C-terminal domain"/>
    <property type="match status" value="1"/>
</dbReference>
<organism evidence="6 7">
    <name type="scientific">Paenibacillus curdlanolyticus YK9</name>
    <dbReference type="NCBI Taxonomy" id="717606"/>
    <lineage>
        <taxon>Bacteria</taxon>
        <taxon>Bacillati</taxon>
        <taxon>Bacillota</taxon>
        <taxon>Bacilli</taxon>
        <taxon>Bacillales</taxon>
        <taxon>Paenibacillaceae</taxon>
        <taxon>Paenibacillus</taxon>
    </lineage>
</organism>
<dbReference type="AlphaFoldDB" id="E0I676"/>
<gene>
    <name evidence="6" type="ORF">PaecuDRAFT_1148</name>
</gene>
<dbReference type="Pfam" id="PF13305">
    <property type="entry name" value="TetR_C_33"/>
    <property type="match status" value="1"/>
</dbReference>
<evidence type="ECO:0000256" key="1">
    <source>
        <dbReference type="ARBA" id="ARBA00023015"/>
    </source>
</evidence>
<keyword evidence="1" id="KW-0805">Transcription regulation</keyword>
<sequence>MSPRVGLDLQTIIRAAAELADEAGLASVSLATLAQKLNVRSPSLYNHVEGLPGVLEQLTLQGLQQLGQKLEAAGAELKGEEAVFSLAQAYSAFAFAHPGLYEATQKPQRFKTQEIEQAASRVVELVYAVIKELLPPTADHATIIHAVRGFRSLLHGFTSLVNEGGLAMPISQDDSFTFMIRAYIAGIRLT</sequence>